<dbReference type="PANTHER" id="PTHR22731">
    <property type="entry name" value="RIBONUCLEASES P/MRP PROTEIN SUBUNIT POP1"/>
    <property type="match status" value="1"/>
</dbReference>
<feature type="domain" description="POPLD" evidence="6">
    <location>
        <begin position="557"/>
        <end position="648"/>
    </location>
</feature>
<name>A0A1D1VKJ1_RAMVA</name>
<evidence type="ECO:0000313" key="9">
    <source>
        <dbReference type="Proteomes" id="UP000186922"/>
    </source>
</evidence>
<feature type="compositionally biased region" description="Basic residues" evidence="4">
    <location>
        <begin position="120"/>
        <end position="137"/>
    </location>
</feature>
<feature type="region of interest" description="Disordered" evidence="4">
    <location>
        <begin position="304"/>
        <end position="323"/>
    </location>
</feature>
<dbReference type="OrthoDB" id="442863at2759"/>
<feature type="domain" description="POP1 C-terminal" evidence="7">
    <location>
        <begin position="771"/>
        <end position="857"/>
    </location>
</feature>
<evidence type="ECO:0000256" key="1">
    <source>
        <dbReference type="ARBA" id="ARBA00004123"/>
    </source>
</evidence>
<dbReference type="Pfam" id="PF22770">
    <property type="entry name" value="POP1_C"/>
    <property type="match status" value="1"/>
</dbReference>
<keyword evidence="3" id="KW-0539">Nucleus</keyword>
<dbReference type="InterPro" id="IPR055079">
    <property type="entry name" value="POP1_C"/>
</dbReference>
<protein>
    <submittedName>
        <fullName evidence="8">Uncharacterized protein</fullName>
    </submittedName>
</protein>
<feature type="compositionally biased region" description="Polar residues" evidence="4">
    <location>
        <begin position="307"/>
        <end position="321"/>
    </location>
</feature>
<evidence type="ECO:0000256" key="3">
    <source>
        <dbReference type="ARBA" id="ARBA00023242"/>
    </source>
</evidence>
<dbReference type="InterPro" id="IPR012590">
    <property type="entry name" value="POPLD_dom"/>
</dbReference>
<feature type="region of interest" description="Disordered" evidence="4">
    <location>
        <begin position="114"/>
        <end position="137"/>
    </location>
</feature>
<dbReference type="InterPro" id="IPR009723">
    <property type="entry name" value="Pop1_N"/>
</dbReference>
<dbReference type="Pfam" id="PF06978">
    <property type="entry name" value="POP1_N"/>
    <property type="match status" value="1"/>
</dbReference>
<evidence type="ECO:0000313" key="8">
    <source>
        <dbReference type="EMBL" id="GAU99433.1"/>
    </source>
</evidence>
<keyword evidence="9" id="KW-1185">Reference proteome</keyword>
<dbReference type="EMBL" id="BDGG01000005">
    <property type="protein sequence ID" value="GAU99433.1"/>
    <property type="molecule type" value="Genomic_DNA"/>
</dbReference>
<dbReference type="GO" id="GO:0000172">
    <property type="term" value="C:ribonuclease MRP complex"/>
    <property type="evidence" value="ECO:0007669"/>
    <property type="project" value="InterPro"/>
</dbReference>
<organism evidence="8 9">
    <name type="scientific">Ramazzottius varieornatus</name>
    <name type="common">Water bear</name>
    <name type="synonym">Tardigrade</name>
    <dbReference type="NCBI Taxonomy" id="947166"/>
    <lineage>
        <taxon>Eukaryota</taxon>
        <taxon>Metazoa</taxon>
        <taxon>Ecdysozoa</taxon>
        <taxon>Tardigrada</taxon>
        <taxon>Eutardigrada</taxon>
        <taxon>Parachela</taxon>
        <taxon>Hypsibioidea</taxon>
        <taxon>Ramazzottiidae</taxon>
        <taxon>Ramazzottius</taxon>
    </lineage>
</organism>
<evidence type="ECO:0000256" key="2">
    <source>
        <dbReference type="ARBA" id="ARBA00022694"/>
    </source>
</evidence>
<dbReference type="AlphaFoldDB" id="A0A1D1VKJ1"/>
<gene>
    <name evidence="8" type="primary">RvY_10438-1</name>
    <name evidence="8" type="synonym">RvY_10438.1</name>
    <name evidence="8" type="ORF">RvY_10438</name>
</gene>
<evidence type="ECO:0000259" key="5">
    <source>
        <dbReference type="Pfam" id="PF06978"/>
    </source>
</evidence>
<dbReference type="Proteomes" id="UP000186922">
    <property type="component" value="Unassembled WGS sequence"/>
</dbReference>
<proteinExistence type="predicted"/>
<evidence type="ECO:0000259" key="6">
    <source>
        <dbReference type="Pfam" id="PF08170"/>
    </source>
</evidence>
<comment type="subcellular location">
    <subcellularLocation>
        <location evidence="1">Nucleus</location>
    </subcellularLocation>
</comment>
<dbReference type="GO" id="GO:0005655">
    <property type="term" value="C:nucleolar ribonuclease P complex"/>
    <property type="evidence" value="ECO:0007669"/>
    <property type="project" value="InterPro"/>
</dbReference>
<feature type="region of interest" description="Disordered" evidence="4">
    <location>
        <begin position="1"/>
        <end position="50"/>
    </location>
</feature>
<evidence type="ECO:0000259" key="7">
    <source>
        <dbReference type="Pfam" id="PF22770"/>
    </source>
</evidence>
<feature type="compositionally biased region" description="Basic residues" evidence="4">
    <location>
        <begin position="1"/>
        <end position="11"/>
    </location>
</feature>
<sequence length="866" mass="96764">MKSSRGGKRKRDGGSLGDRRQSPSGSVASADGFAVSSHPETSREAAQSAPPKDLNVIAFAEKRSREIRTLVDSLALKKTNKRVFQQLPRHMRRRAMSYNVKRLPKRLRAVAFKETSNTKAPKRPRRKYRKRGRNKKAMYTRRSATNGWLETHVWHAKRFHMIPKWGRKIAHYPNDKGFRAAFRASSEHCLMTDMSYLVCLELEGPQAALLSGLQTLTSPEIGRTFAYNDYLAGHLEGSCLLYETGQYPNKVLGPVRFSWFPTGETNTHTSQWKLHIWAHPSCSAGLVDELLRIFEMKAVTSGGAAASAQTNETAGEQSSMTLEDEDVDMKELPSATAVGKEKAAELVVQSLEYASGTVTLRNKKDDLVRFRLTGPKSTEVLKSVLKPANLVSPTGHGNMEYWWVRVFGAGEESALELANKQRDVWNNMAVNPSFLEVRAGSVLGLVVRDPRLFRPKMKTSLEGQKDTKTAEESSVSSKLPDRSSSIAASFIWDQDVRQQMNKQKLSDFEMNKLRSELPAPGSELDLGEREARVPILLVRNGGYDFDQNLSRREYGAGWDLIAPAGWAMSFWVPLVYSGARVGGLRELQTVSLHQASLLFPFDYPDSAAGLTECAEGRKVEEAKFQRYPPDKRPNYIKMGSQSPCHCPWKVLTREWVTLNETSTKESPANSALESGGFHVVRNLKLLFQLQSLLNGPVTLEKFRVDCAELLQLHREGLLPVCVSFDAGGTSQDFSTICIPNEDDLTKLVADKTFKGPVEAAKKDPFRKMAVKERRKLQVEKILADPTAVVDASDRRTFGYVLKGGYSFIRGKEMSVGYCSLLGLLRVLSGRDTVAGQKSSLRVLVRPPHSLQYQFADMYLLPHKALL</sequence>
<dbReference type="Gene3D" id="3.30.1360.120">
    <property type="entry name" value="Probable tRNA modification gtpase trme, domain 1"/>
    <property type="match status" value="1"/>
</dbReference>
<accession>A0A1D1VKJ1</accession>
<dbReference type="SUPFAM" id="SSF103025">
    <property type="entry name" value="Folate-binding domain"/>
    <property type="match status" value="1"/>
</dbReference>
<dbReference type="PANTHER" id="PTHR22731:SF3">
    <property type="entry name" value="RIBONUCLEASES P_MRP PROTEIN SUBUNIT POP1"/>
    <property type="match status" value="1"/>
</dbReference>
<dbReference type="GO" id="GO:0001682">
    <property type="term" value="P:tRNA 5'-leader removal"/>
    <property type="evidence" value="ECO:0007669"/>
    <property type="project" value="InterPro"/>
</dbReference>
<comment type="caution">
    <text evidence="8">The sequence shown here is derived from an EMBL/GenBank/DDBJ whole genome shotgun (WGS) entry which is preliminary data.</text>
</comment>
<feature type="region of interest" description="Disordered" evidence="4">
    <location>
        <begin position="457"/>
        <end position="480"/>
    </location>
</feature>
<reference evidence="8 9" key="1">
    <citation type="journal article" date="2016" name="Nat. Commun.">
        <title>Extremotolerant tardigrade genome and improved radiotolerance of human cultured cells by tardigrade-unique protein.</title>
        <authorList>
            <person name="Hashimoto T."/>
            <person name="Horikawa D.D."/>
            <person name="Saito Y."/>
            <person name="Kuwahara H."/>
            <person name="Kozuka-Hata H."/>
            <person name="Shin-I T."/>
            <person name="Minakuchi Y."/>
            <person name="Ohishi K."/>
            <person name="Motoyama A."/>
            <person name="Aizu T."/>
            <person name="Enomoto A."/>
            <person name="Kondo K."/>
            <person name="Tanaka S."/>
            <person name="Hara Y."/>
            <person name="Koshikawa S."/>
            <person name="Sagara H."/>
            <person name="Miura T."/>
            <person name="Yokobori S."/>
            <person name="Miyagawa K."/>
            <person name="Suzuki Y."/>
            <person name="Kubo T."/>
            <person name="Oyama M."/>
            <person name="Kohara Y."/>
            <person name="Fujiyama A."/>
            <person name="Arakawa K."/>
            <person name="Katayama T."/>
            <person name="Toyoda A."/>
            <person name="Kunieda T."/>
        </authorList>
    </citation>
    <scope>NUCLEOTIDE SEQUENCE [LARGE SCALE GENOMIC DNA]</scope>
    <source>
        <strain evidence="8 9">YOKOZUNA-1</strain>
    </source>
</reference>
<feature type="domain" description="Pop1 N-terminal" evidence="5">
    <location>
        <begin position="134"/>
        <end position="204"/>
    </location>
</feature>
<dbReference type="Pfam" id="PF08170">
    <property type="entry name" value="POPLD"/>
    <property type="match status" value="1"/>
</dbReference>
<dbReference type="InterPro" id="IPR027266">
    <property type="entry name" value="TrmE/GcvT-like"/>
</dbReference>
<dbReference type="InterPro" id="IPR039182">
    <property type="entry name" value="Pop1"/>
</dbReference>
<keyword evidence="2" id="KW-0819">tRNA processing</keyword>
<evidence type="ECO:0000256" key="4">
    <source>
        <dbReference type="SAM" id="MobiDB-lite"/>
    </source>
</evidence>
<dbReference type="STRING" id="947166.A0A1D1VKJ1"/>